<comment type="caution">
    <text evidence="1">The sequence shown here is derived from an EMBL/GenBank/DDBJ whole genome shotgun (WGS) entry which is preliminary data.</text>
</comment>
<dbReference type="AlphaFoldDB" id="A0A7J7ZWU8"/>
<sequence>MALVILHMSIESKNMRAGRSHQDHLVQWSANCSSGKLWLASHMRLFGPLSVALPQNTSSSTKYRLLRMGHEVSIALYVHTRTWYFVEEPHGRDQRAACGSYTLLSLNKTCLSGFQDIHPLLACLQGQGAHYHVRQLLTKMRKICFHDFRLPVGPHRGDLLCSKTDLQILTLPPLREKTGLGLTHQAEECRPYVECMPFPVVPEAGMLGLATALAFSSLQ</sequence>
<reference evidence="1 2" key="1">
    <citation type="journal article" date="2020" name="Nature">
        <title>Six reference-quality genomes reveal evolution of bat adaptations.</title>
        <authorList>
            <person name="Jebb D."/>
            <person name="Huang Z."/>
            <person name="Pippel M."/>
            <person name="Hughes G.M."/>
            <person name="Lavrichenko K."/>
            <person name="Devanna P."/>
            <person name="Winkler S."/>
            <person name="Jermiin L.S."/>
            <person name="Skirmuntt E.C."/>
            <person name="Katzourakis A."/>
            <person name="Burkitt-Gray L."/>
            <person name="Ray D.A."/>
            <person name="Sullivan K.A.M."/>
            <person name="Roscito J.G."/>
            <person name="Kirilenko B.M."/>
            <person name="Davalos L.M."/>
            <person name="Corthals A.P."/>
            <person name="Power M.L."/>
            <person name="Jones G."/>
            <person name="Ransome R.D."/>
            <person name="Dechmann D.K.N."/>
            <person name="Locatelli A.G."/>
            <person name="Puechmaille S.J."/>
            <person name="Fedrigo O."/>
            <person name="Jarvis E.D."/>
            <person name="Hiller M."/>
            <person name="Vernes S.C."/>
            <person name="Myers E.W."/>
            <person name="Teeling E.C."/>
        </authorList>
    </citation>
    <scope>NUCLEOTIDE SEQUENCE [LARGE SCALE GENOMIC DNA]</scope>
    <source>
        <strain evidence="1">MMyoMyo1</strain>
        <tissue evidence="1">Flight muscle</tissue>
    </source>
</reference>
<name>A0A7J7ZWU8_MYOMY</name>
<protein>
    <submittedName>
        <fullName evidence="1">Uncharacterized protein</fullName>
    </submittedName>
</protein>
<organism evidence="1 2">
    <name type="scientific">Myotis myotis</name>
    <name type="common">Greater mouse-eared bat</name>
    <name type="synonym">Vespertilio myotis</name>
    <dbReference type="NCBI Taxonomy" id="51298"/>
    <lineage>
        <taxon>Eukaryota</taxon>
        <taxon>Metazoa</taxon>
        <taxon>Chordata</taxon>
        <taxon>Craniata</taxon>
        <taxon>Vertebrata</taxon>
        <taxon>Euteleostomi</taxon>
        <taxon>Mammalia</taxon>
        <taxon>Eutheria</taxon>
        <taxon>Laurasiatheria</taxon>
        <taxon>Chiroptera</taxon>
        <taxon>Yangochiroptera</taxon>
        <taxon>Vespertilionidae</taxon>
        <taxon>Myotis</taxon>
    </lineage>
</organism>
<proteinExistence type="predicted"/>
<gene>
    <name evidence="1" type="ORF">mMyoMyo1_009682</name>
</gene>
<dbReference type="EMBL" id="JABWUV010000002">
    <property type="protein sequence ID" value="KAF6378772.1"/>
    <property type="molecule type" value="Genomic_DNA"/>
</dbReference>
<dbReference type="Proteomes" id="UP000527355">
    <property type="component" value="Unassembled WGS sequence"/>
</dbReference>
<evidence type="ECO:0000313" key="2">
    <source>
        <dbReference type="Proteomes" id="UP000527355"/>
    </source>
</evidence>
<accession>A0A7J7ZWU8</accession>
<evidence type="ECO:0000313" key="1">
    <source>
        <dbReference type="EMBL" id="KAF6378772.1"/>
    </source>
</evidence>
<keyword evidence="2" id="KW-1185">Reference proteome</keyword>